<reference evidence="1 2" key="1">
    <citation type="submission" date="2010-10" db="EMBL/GenBank/DDBJ databases">
        <title>The Genome Sequence of Synechococcus phage S-SKS1.</title>
        <authorList>
            <consortium name="The Broad Institute Genome Sequencing Platform"/>
            <person name="Henn M.R."/>
            <person name="Clokie M."/>
            <person name="Levin J."/>
            <person name="Malboeuf C."/>
            <person name="Casali M."/>
            <person name="Russ C."/>
            <person name="Lennon N."/>
            <person name="Chapman S.B."/>
            <person name="Erlich R."/>
            <person name="Young S.K."/>
            <person name="Yandava C."/>
            <person name="Zeng Q."/>
            <person name="Alvarado L."/>
            <person name="Anderson S."/>
            <person name="Berlin A."/>
            <person name="Chen Z."/>
            <person name="Freedman E."/>
            <person name="Gellesch M."/>
            <person name="Goldberg J."/>
            <person name="Green L."/>
            <person name="Griggs A."/>
            <person name="Gujja S."/>
            <person name="Heilman E.R."/>
            <person name="Heiman D."/>
            <person name="Hollinger A."/>
            <person name="Howarth C."/>
            <person name="Larson L."/>
            <person name="Mehta T."/>
            <person name="Pearson M."/>
            <person name="Roberts A."/>
            <person name="Ryan E."/>
            <person name="Saif S."/>
            <person name="Shea T."/>
            <person name="Shenoy N."/>
            <person name="Sisk P."/>
            <person name="Stolte C."/>
            <person name="Sykes S."/>
            <person name="White J."/>
            <person name="Haas B."/>
            <person name="Nusbaum C."/>
            <person name="Birren B."/>
        </authorList>
    </citation>
    <scope>NUCLEOTIDE SEQUENCE [LARGE SCALE GENOMIC DNA]</scope>
</reference>
<dbReference type="RefSeq" id="YP_007674422.1">
    <property type="nucleotide sequence ID" value="NC_020851.1"/>
</dbReference>
<dbReference type="OrthoDB" id="27739at10239"/>
<protein>
    <submittedName>
        <fullName evidence="1">Uncharacterized protein</fullName>
    </submittedName>
</protein>
<evidence type="ECO:0000313" key="1">
    <source>
        <dbReference type="EMBL" id="AGH31570.1"/>
    </source>
</evidence>
<gene>
    <name evidence="1" type="ORF">SWZG_00057</name>
</gene>
<dbReference type="KEGG" id="vg:15010958"/>
<proteinExistence type="predicted"/>
<dbReference type="GeneID" id="15010958"/>
<evidence type="ECO:0000313" key="2">
    <source>
        <dbReference type="Proteomes" id="UP000201252"/>
    </source>
</evidence>
<organism evidence="1 2">
    <name type="scientific">Synechococcus phage S-SKS1</name>
    <dbReference type="NCBI Taxonomy" id="754042"/>
    <lineage>
        <taxon>Viruses</taxon>
        <taxon>Duplodnaviria</taxon>
        <taxon>Heunggongvirae</taxon>
        <taxon>Uroviricota</taxon>
        <taxon>Caudoviricetes</taxon>
        <taxon>Llyrvirus</taxon>
        <taxon>Llyrvirus SSKS1</taxon>
    </lineage>
</organism>
<sequence length="73" mass="8388">MALTEKFKSKDLETLRNAAKGEIFLDVKSPKLFKKVRKYYESNGVIFSGDPLDDYEIMMDCLYSDLEISVEVA</sequence>
<dbReference type="Proteomes" id="UP000201252">
    <property type="component" value="Segment"/>
</dbReference>
<name>M4QPL4_9CAUD</name>
<accession>M4QPL4</accession>
<keyword evidence="2" id="KW-1185">Reference proteome</keyword>
<dbReference type="EMBL" id="HQ633071">
    <property type="protein sequence ID" value="AGH31570.1"/>
    <property type="molecule type" value="Genomic_DNA"/>
</dbReference>